<dbReference type="InterPro" id="IPR050870">
    <property type="entry name" value="FAST_kinase"/>
</dbReference>
<dbReference type="InterPro" id="IPR013584">
    <property type="entry name" value="RAP"/>
</dbReference>
<proteinExistence type="predicted"/>
<dbReference type="PANTHER" id="PTHR21228:SF40">
    <property type="entry name" value="LD45607P"/>
    <property type="match status" value="1"/>
</dbReference>
<evidence type="ECO:0000259" key="1">
    <source>
        <dbReference type="SMART" id="SM00952"/>
    </source>
</evidence>
<dbReference type="EMBL" id="HBGG01001853">
    <property type="protein sequence ID" value="CAD9198774.1"/>
    <property type="molecule type" value="Transcribed_RNA"/>
</dbReference>
<feature type="domain" description="RAP" evidence="1">
    <location>
        <begin position="622"/>
        <end position="680"/>
    </location>
</feature>
<dbReference type="GO" id="GO:0005759">
    <property type="term" value="C:mitochondrial matrix"/>
    <property type="evidence" value="ECO:0007669"/>
    <property type="project" value="TreeGrafter"/>
</dbReference>
<protein>
    <recommendedName>
        <fullName evidence="1">RAP domain-containing protein</fullName>
    </recommendedName>
</protein>
<dbReference type="GO" id="GO:0035770">
    <property type="term" value="C:ribonucleoprotein granule"/>
    <property type="evidence" value="ECO:0007669"/>
    <property type="project" value="TreeGrafter"/>
</dbReference>
<organism evidence="2">
    <name type="scientific">Tetraselmis chuii</name>
    <dbReference type="NCBI Taxonomy" id="63592"/>
    <lineage>
        <taxon>Eukaryota</taxon>
        <taxon>Viridiplantae</taxon>
        <taxon>Chlorophyta</taxon>
        <taxon>core chlorophytes</taxon>
        <taxon>Chlorodendrophyceae</taxon>
        <taxon>Chlorodendrales</taxon>
        <taxon>Chlorodendraceae</taxon>
        <taxon>Tetraselmis</taxon>
    </lineage>
</organism>
<accession>A0A7S1SH91</accession>
<dbReference type="GO" id="GO:0003723">
    <property type="term" value="F:RNA binding"/>
    <property type="evidence" value="ECO:0007669"/>
    <property type="project" value="TreeGrafter"/>
</dbReference>
<dbReference type="SMART" id="SM00952">
    <property type="entry name" value="RAP"/>
    <property type="match status" value="1"/>
</dbReference>
<evidence type="ECO:0000313" key="2">
    <source>
        <dbReference type="EMBL" id="CAD9198774.1"/>
    </source>
</evidence>
<dbReference type="AlphaFoldDB" id="A0A7S1SH91"/>
<dbReference type="GO" id="GO:0000963">
    <property type="term" value="P:mitochondrial RNA processing"/>
    <property type="evidence" value="ECO:0007669"/>
    <property type="project" value="TreeGrafter"/>
</dbReference>
<name>A0A7S1SH91_9CHLO</name>
<dbReference type="PANTHER" id="PTHR21228">
    <property type="entry name" value="FAST LEU-RICH DOMAIN-CONTAINING"/>
    <property type="match status" value="1"/>
</dbReference>
<gene>
    <name evidence="2" type="ORF">TCHU04912_LOCUS1007</name>
</gene>
<sequence>MLRRGSRYYQATVGAASQAVMQLRSSHPLTPQASSSSSPLLCGERDVAGTSWLFASCHRRLRGYTREVDNADSPQCPLGPTAGLCSRLDGGKLVLHPHTSVVQGSWSGGIEARRACGTVREKGTHWAHGNKIAVKPRLTSSIVSVEELMRLRPGVDSVPAGQLNRQLRKDPNPATLIRLIIRWHKVFDAVHVATALTRLAHFWTKRAIPSHLVPSVQKSGVLLRQRLQHMATVQQNGETPIITQLQPRVLANALYALARLWLLLDEPFLDAVCCHVAGQAGAFRPQELAMVVWAFGRMRVTGHDDVTTALGLQVVERAATLSDYSLANVAMAFADLPSPPPPALFPAISGHVTQRTAGMSFTSLSKLVRAYARLGLRNPPHLAMHEAIAGEMATRAPEANLYDVKMLLAGWSELGFAHDGALRVLRQRLAVWVEEITPDQVTPLLWAYAQLAPFSMEQHHQQQGQEEHESGVHASLPRLAAQLAHLLTTEELSLTALALAVLLPGEEGRNLLSTHFAPFLSYQSFLTKKQYTRLFEVELAYASSEEEPVLLAQPGYGIARRVWLEALAEGQQADDGELLREEVHHTLQSLGVDSEVAWRTDDGMLPVDVMLFLEPHGKQVPLQVDGRSRLTCSAPHRLLGLHLLRDRVLRQRCPVLLRVPFHEWEQLRGEADRAAYLQAKLQSVS</sequence>
<reference evidence="2" key="1">
    <citation type="submission" date="2021-01" db="EMBL/GenBank/DDBJ databases">
        <authorList>
            <person name="Corre E."/>
            <person name="Pelletier E."/>
            <person name="Niang G."/>
            <person name="Scheremetjew M."/>
            <person name="Finn R."/>
            <person name="Kale V."/>
            <person name="Holt S."/>
            <person name="Cochrane G."/>
            <person name="Meng A."/>
            <person name="Brown T."/>
            <person name="Cohen L."/>
        </authorList>
    </citation>
    <scope>NUCLEOTIDE SEQUENCE</scope>
    <source>
        <strain evidence="2">PLY429</strain>
    </source>
</reference>
<dbReference type="GO" id="GO:0044528">
    <property type="term" value="P:regulation of mitochondrial mRNA stability"/>
    <property type="evidence" value="ECO:0007669"/>
    <property type="project" value="TreeGrafter"/>
</dbReference>